<evidence type="ECO:0000259" key="5">
    <source>
        <dbReference type="PROSITE" id="PS50977"/>
    </source>
</evidence>
<dbReference type="SUPFAM" id="SSF46689">
    <property type="entry name" value="Homeodomain-like"/>
    <property type="match status" value="1"/>
</dbReference>
<evidence type="ECO:0000256" key="4">
    <source>
        <dbReference type="PROSITE-ProRule" id="PRU00335"/>
    </source>
</evidence>
<reference evidence="6 7" key="1">
    <citation type="submission" date="2022-04" db="EMBL/GenBank/DDBJ databases">
        <title>Positive selection, recombination, and allopatry shape intraspecific diversity of widespread and dominant cyanobacteria.</title>
        <authorList>
            <person name="Wei J."/>
            <person name="Shu W."/>
            <person name="Hu C."/>
        </authorList>
    </citation>
    <scope>NUCLEOTIDE SEQUENCE [LARGE SCALE GENOMIC DNA]</scope>
    <source>
        <strain evidence="6 7">DQ-A4</strain>
    </source>
</reference>
<evidence type="ECO:0000256" key="2">
    <source>
        <dbReference type="ARBA" id="ARBA00023125"/>
    </source>
</evidence>
<dbReference type="InterPro" id="IPR001647">
    <property type="entry name" value="HTH_TetR"/>
</dbReference>
<keyword evidence="7" id="KW-1185">Reference proteome</keyword>
<gene>
    <name evidence="6" type="ORF">NC992_14755</name>
</gene>
<sequence>MPKVVDHDEYRKELLSQCFDLFADHGYASLTTRQIAKALGVSTGTLYYYFPSKEDLFMQLIEELTTQDLLRATAQIQGLSTLRERILALGDFLEANEDYFIKQTLLMMDFYQQAGIGQSRVNEAVQRVSVRSRDEIMIALQINDPVVATHVLCLCDGLISERMVDPAMVSYRQQAELLADLLTAYLEKFPGGKR</sequence>
<name>A0ABV0K5V3_9CYAN</name>
<dbReference type="Proteomes" id="UP001482513">
    <property type="component" value="Unassembled WGS sequence"/>
</dbReference>
<organism evidence="6 7">
    <name type="scientific">Leptolyngbya subtilissima DQ-A4</name>
    <dbReference type="NCBI Taxonomy" id="2933933"/>
    <lineage>
        <taxon>Bacteria</taxon>
        <taxon>Bacillati</taxon>
        <taxon>Cyanobacteriota</taxon>
        <taxon>Cyanophyceae</taxon>
        <taxon>Leptolyngbyales</taxon>
        <taxon>Leptolyngbyaceae</taxon>
        <taxon>Leptolyngbya group</taxon>
        <taxon>Leptolyngbya</taxon>
    </lineage>
</organism>
<dbReference type="InterPro" id="IPR050109">
    <property type="entry name" value="HTH-type_TetR-like_transc_reg"/>
</dbReference>
<dbReference type="PANTHER" id="PTHR30055">
    <property type="entry name" value="HTH-TYPE TRANSCRIPTIONAL REGULATOR RUTR"/>
    <property type="match status" value="1"/>
</dbReference>
<dbReference type="EMBL" id="JAMPKX010000006">
    <property type="protein sequence ID" value="MEP0948142.1"/>
    <property type="molecule type" value="Genomic_DNA"/>
</dbReference>
<keyword evidence="2 4" id="KW-0238">DNA-binding</keyword>
<evidence type="ECO:0000313" key="7">
    <source>
        <dbReference type="Proteomes" id="UP001482513"/>
    </source>
</evidence>
<dbReference type="PROSITE" id="PS50977">
    <property type="entry name" value="HTH_TETR_2"/>
    <property type="match status" value="1"/>
</dbReference>
<protein>
    <submittedName>
        <fullName evidence="6">TetR/AcrR family transcriptional regulator</fullName>
    </submittedName>
</protein>
<feature type="DNA-binding region" description="H-T-H motif" evidence="4">
    <location>
        <begin position="31"/>
        <end position="50"/>
    </location>
</feature>
<evidence type="ECO:0000256" key="3">
    <source>
        <dbReference type="ARBA" id="ARBA00023163"/>
    </source>
</evidence>
<dbReference type="InterPro" id="IPR023772">
    <property type="entry name" value="DNA-bd_HTH_TetR-type_CS"/>
</dbReference>
<dbReference type="Gene3D" id="1.10.357.10">
    <property type="entry name" value="Tetracycline Repressor, domain 2"/>
    <property type="match status" value="1"/>
</dbReference>
<dbReference type="Pfam" id="PF00440">
    <property type="entry name" value="TetR_N"/>
    <property type="match status" value="1"/>
</dbReference>
<comment type="caution">
    <text evidence="6">The sequence shown here is derived from an EMBL/GenBank/DDBJ whole genome shotgun (WGS) entry which is preliminary data.</text>
</comment>
<dbReference type="PRINTS" id="PR00455">
    <property type="entry name" value="HTHTETR"/>
</dbReference>
<keyword evidence="1" id="KW-0805">Transcription regulation</keyword>
<dbReference type="PANTHER" id="PTHR30055:SF234">
    <property type="entry name" value="HTH-TYPE TRANSCRIPTIONAL REGULATOR BETI"/>
    <property type="match status" value="1"/>
</dbReference>
<dbReference type="InterPro" id="IPR009057">
    <property type="entry name" value="Homeodomain-like_sf"/>
</dbReference>
<dbReference type="RefSeq" id="WP_190705579.1">
    <property type="nucleotide sequence ID" value="NZ_JAMPKX010000006.1"/>
</dbReference>
<dbReference type="PROSITE" id="PS01081">
    <property type="entry name" value="HTH_TETR_1"/>
    <property type="match status" value="1"/>
</dbReference>
<evidence type="ECO:0000313" key="6">
    <source>
        <dbReference type="EMBL" id="MEP0948142.1"/>
    </source>
</evidence>
<evidence type="ECO:0000256" key="1">
    <source>
        <dbReference type="ARBA" id="ARBA00023015"/>
    </source>
</evidence>
<feature type="domain" description="HTH tetR-type" evidence="5">
    <location>
        <begin position="8"/>
        <end position="68"/>
    </location>
</feature>
<accession>A0ABV0K5V3</accession>
<keyword evidence="3" id="KW-0804">Transcription</keyword>
<proteinExistence type="predicted"/>